<sequence length="132" mass="14931">MNMVCRHHRFTSKGSQEDKYSRIFSPMPLKDRCIAATDACTVCAYLRCTTNDFRGASEHSRSRDLVALNRVLERLSPFSRILRYSVFVAITPDIKDSSAWALLLFSLHTIFCYSRKCCSSGATKGVTKLQVP</sequence>
<reference evidence="2" key="1">
    <citation type="journal article" date="2010" name="Genome Res.">
        <title>Population genomic sequencing of Coccidioides fungi reveals recent hybridization and transposon control.</title>
        <authorList>
            <person name="Neafsey D.E."/>
            <person name="Barker B.M."/>
            <person name="Sharpton T.J."/>
            <person name="Stajich J.E."/>
            <person name="Park D.J."/>
            <person name="Whiston E."/>
            <person name="Hung C.-Y."/>
            <person name="McMahan C."/>
            <person name="White J."/>
            <person name="Sykes S."/>
            <person name="Heiman D."/>
            <person name="Young S."/>
            <person name="Zeng Q."/>
            <person name="Abouelleil A."/>
            <person name="Aftuck L."/>
            <person name="Bessette D."/>
            <person name="Brown A."/>
            <person name="FitzGerald M."/>
            <person name="Lui A."/>
            <person name="Macdonald J.P."/>
            <person name="Priest M."/>
            <person name="Orbach M.J."/>
            <person name="Galgiani J.N."/>
            <person name="Kirkland T.N."/>
            <person name="Cole G.T."/>
            <person name="Birren B.W."/>
            <person name="Henn M.R."/>
            <person name="Taylor J.W."/>
            <person name="Rounsley S.D."/>
        </authorList>
    </citation>
    <scope>NUCLEOTIDE SEQUENCE [LARGE SCALE GENOMIC DNA]</scope>
    <source>
        <strain evidence="2">RMSCC 2394</strain>
    </source>
</reference>
<dbReference type="EMBL" id="DS028093">
    <property type="protein sequence ID" value="KMP00209.1"/>
    <property type="molecule type" value="Genomic_DNA"/>
</dbReference>
<name>A0A0J6XZJ6_COCIT</name>
<evidence type="ECO:0000313" key="1">
    <source>
        <dbReference type="EMBL" id="KMP00209.1"/>
    </source>
</evidence>
<protein>
    <submittedName>
        <fullName evidence="1">Uncharacterized protein</fullName>
    </submittedName>
</protein>
<accession>A0A0J6XZJ6</accession>
<proteinExistence type="predicted"/>
<evidence type="ECO:0000313" key="2">
    <source>
        <dbReference type="Proteomes" id="UP000054565"/>
    </source>
</evidence>
<gene>
    <name evidence="1" type="ORF">CIRG_00351</name>
</gene>
<dbReference type="AlphaFoldDB" id="A0A0J6XZJ6"/>
<organism evidence="1 2">
    <name type="scientific">Coccidioides immitis RMSCC 2394</name>
    <dbReference type="NCBI Taxonomy" id="404692"/>
    <lineage>
        <taxon>Eukaryota</taxon>
        <taxon>Fungi</taxon>
        <taxon>Dikarya</taxon>
        <taxon>Ascomycota</taxon>
        <taxon>Pezizomycotina</taxon>
        <taxon>Eurotiomycetes</taxon>
        <taxon>Eurotiomycetidae</taxon>
        <taxon>Onygenales</taxon>
        <taxon>Onygenaceae</taxon>
        <taxon>Coccidioides</taxon>
    </lineage>
</organism>
<dbReference type="Proteomes" id="UP000054565">
    <property type="component" value="Unassembled WGS sequence"/>
</dbReference>